<reference evidence="1" key="1">
    <citation type="journal article" date="2019" name="Nat. Med.">
        <title>A library of human gut bacterial isolates paired with longitudinal multiomics data enables mechanistic microbiome research.</title>
        <authorList>
            <person name="Poyet M."/>
            <person name="Groussin M."/>
            <person name="Gibbons S.M."/>
            <person name="Avila-Pacheco J."/>
            <person name="Jiang X."/>
            <person name="Kearney S.M."/>
            <person name="Perrotta A.R."/>
            <person name="Berdy B."/>
            <person name="Zhao S."/>
            <person name="Lieberman T.D."/>
            <person name="Swanson P.K."/>
            <person name="Smith M."/>
            <person name="Roesemann S."/>
            <person name="Alexander J.E."/>
            <person name="Rich S.A."/>
            <person name="Livny J."/>
            <person name="Vlamakis H."/>
            <person name="Clish C."/>
            <person name="Bullock K."/>
            <person name="Deik A."/>
            <person name="Scott J."/>
            <person name="Pierce K.A."/>
            <person name="Xavier R.J."/>
            <person name="Alm E.J."/>
        </authorList>
    </citation>
    <scope>NUCLEOTIDE SEQUENCE</scope>
    <source>
        <strain evidence="1">BIOML-A147</strain>
    </source>
</reference>
<gene>
    <name evidence="1" type="ORF">F3D60_03055</name>
</gene>
<evidence type="ECO:0000313" key="1">
    <source>
        <dbReference type="EMBL" id="KAA4035772.1"/>
    </source>
</evidence>
<dbReference type="EMBL" id="VWKO01000010">
    <property type="protein sequence ID" value="KAA4035772.1"/>
    <property type="molecule type" value="Genomic_DNA"/>
</dbReference>
<dbReference type="AlphaFoldDB" id="A0A641S9A6"/>
<proteinExistence type="predicted"/>
<accession>A0A641S9A6</accession>
<name>A0A641S9A6_BACOV</name>
<comment type="caution">
    <text evidence="1">The sequence shown here is derived from an EMBL/GenBank/DDBJ whole genome shotgun (WGS) entry which is preliminary data.</text>
</comment>
<sequence length="266" mass="29298">MIKNIMSVKNKSFLVSDNDVFLDVNLTVSESKRLIAKGIINMPLVKDKLQKGMIIITKGSTNSYIAEELMKKTIEHGSFLLGHFVPSGKKALNIKKNHIKEIVFENGKLIDISYSEALRLLKPGDLVLKGGNLLNYSRKQAAVCIGAYDGGTTHKFLPYVGENKANLVIPIGLEKETSLNLEDSENVLNANNERLGSIPKLYLYKTGMIFTEIEAIQQYANVKVFLYGLGGLSGREGGISLIVVGTKEEIIKVKSLIETIKGEPPF</sequence>
<protein>
    <submittedName>
        <fullName evidence="1">Uncharacterized protein</fullName>
    </submittedName>
</protein>
<organism evidence="1">
    <name type="scientific">Bacteroides ovatus</name>
    <dbReference type="NCBI Taxonomy" id="28116"/>
    <lineage>
        <taxon>Bacteria</taxon>
        <taxon>Pseudomonadati</taxon>
        <taxon>Bacteroidota</taxon>
        <taxon>Bacteroidia</taxon>
        <taxon>Bacteroidales</taxon>
        <taxon>Bacteroidaceae</taxon>
        <taxon>Bacteroides</taxon>
    </lineage>
</organism>